<dbReference type="RefSeq" id="WP_135600779.1">
    <property type="nucleotide sequence ID" value="NZ_RQFK01000013.1"/>
</dbReference>
<comment type="caution">
    <text evidence="2">The sequence shown here is derived from an EMBL/GenBank/DDBJ whole genome shotgun (WGS) entry which is preliminary data.</text>
</comment>
<dbReference type="AlphaFoldDB" id="A0A4R9IDS8"/>
<reference evidence="2" key="1">
    <citation type="journal article" date="2019" name="PLoS Negl. Trop. Dis.">
        <title>Revisiting the worldwide diversity of Leptospira species in the environment.</title>
        <authorList>
            <person name="Vincent A.T."/>
            <person name="Schiettekatte O."/>
            <person name="Bourhy P."/>
            <person name="Veyrier F.J."/>
            <person name="Picardeau M."/>
        </authorList>
    </citation>
    <scope>NUCLEOTIDE SEQUENCE [LARGE SCALE GENOMIC DNA]</scope>
    <source>
        <strain evidence="2">201800287</strain>
    </source>
</reference>
<gene>
    <name evidence="2" type="ORF">EHQ24_06035</name>
</gene>
<feature type="domain" description="SH3b" evidence="1">
    <location>
        <begin position="41"/>
        <end position="114"/>
    </location>
</feature>
<keyword evidence="3" id="KW-1185">Reference proteome</keyword>
<evidence type="ECO:0000259" key="1">
    <source>
        <dbReference type="PROSITE" id="PS51781"/>
    </source>
</evidence>
<accession>A0A4R9IDS8</accession>
<organism evidence="2 3">
    <name type="scientific">Leptospira noumeaensis</name>
    <dbReference type="NCBI Taxonomy" id="2484964"/>
    <lineage>
        <taxon>Bacteria</taxon>
        <taxon>Pseudomonadati</taxon>
        <taxon>Spirochaetota</taxon>
        <taxon>Spirochaetia</taxon>
        <taxon>Leptospirales</taxon>
        <taxon>Leptospiraceae</taxon>
        <taxon>Leptospira</taxon>
    </lineage>
</organism>
<dbReference type="Proteomes" id="UP000298009">
    <property type="component" value="Unassembled WGS sequence"/>
</dbReference>
<dbReference type="Pfam" id="PF08239">
    <property type="entry name" value="SH3_3"/>
    <property type="match status" value="1"/>
</dbReference>
<dbReference type="OrthoDB" id="337951at2"/>
<proteinExistence type="predicted"/>
<evidence type="ECO:0000313" key="3">
    <source>
        <dbReference type="Proteomes" id="UP000298009"/>
    </source>
</evidence>
<dbReference type="EMBL" id="RQFK01000013">
    <property type="protein sequence ID" value="TGK86134.1"/>
    <property type="molecule type" value="Genomic_DNA"/>
</dbReference>
<evidence type="ECO:0000313" key="2">
    <source>
        <dbReference type="EMBL" id="TGK86134.1"/>
    </source>
</evidence>
<dbReference type="PROSITE" id="PS51781">
    <property type="entry name" value="SH3B"/>
    <property type="match status" value="1"/>
</dbReference>
<dbReference type="InterPro" id="IPR003646">
    <property type="entry name" value="SH3-like_bac-type"/>
</dbReference>
<dbReference type="Gene3D" id="2.30.30.40">
    <property type="entry name" value="SH3 Domains"/>
    <property type="match status" value="1"/>
</dbReference>
<name>A0A4R9IDS8_9LEPT</name>
<sequence length="261" mass="29991">MNLNKLPFLLFVILYITCLPISPKTVNQNEKSQAVEESRTILKRVITNGGDLLLRDAPNTKANIILKIRNGDYVNFIEEKPETILINGKIGNWTKVSYNEKIGWVFGSYIRDLQKGSTNTIKTCEKGGIDSGIEQSLEKEFGQIGNSLPYKHLLNDTIIDKRNNNDISAYNKIYKENIILSYFAEYGHGEMVVIFKNRNLKNVFEMFQKCDSRLSTNENLNVINVLTFDFIDRDEPENSFWEQIIFSTDGKDTVVNKIWSD</sequence>
<protein>
    <submittedName>
        <fullName evidence="2">SH3 domain-containing protein</fullName>
    </submittedName>
</protein>